<keyword evidence="1" id="KW-1133">Transmembrane helix</keyword>
<keyword evidence="3" id="KW-1185">Reference proteome</keyword>
<reference evidence="2 3" key="1">
    <citation type="submission" date="2012-01" db="EMBL/GenBank/DDBJ databases">
        <title>Improved High-Quality Draft sequence of Metallosphaera yellowstonensis MK1.</title>
        <authorList>
            <consortium name="US DOE Joint Genome Institute"/>
            <person name="Lucas S."/>
            <person name="Han J."/>
            <person name="Cheng J.-F."/>
            <person name="Goodwin L."/>
            <person name="Pitluck S."/>
            <person name="Peters L."/>
            <person name="Teshima H."/>
            <person name="Detter J.C."/>
            <person name="Han C."/>
            <person name="Tapia R."/>
            <person name="Land M."/>
            <person name="Hauser L."/>
            <person name="Kyrpides N."/>
            <person name="Kozubal M."/>
            <person name="Macur R.E."/>
            <person name="Jay Z."/>
            <person name="Inskeep W."/>
            <person name="Woyke T."/>
        </authorList>
    </citation>
    <scope>NUCLEOTIDE SEQUENCE [LARGE SCALE GENOMIC DNA]</scope>
    <source>
        <strain evidence="2 3">MK1</strain>
    </source>
</reference>
<gene>
    <name evidence="2" type="ORF">MetMK1DRAFT_00009450</name>
</gene>
<feature type="transmembrane region" description="Helical" evidence="1">
    <location>
        <begin position="7"/>
        <end position="32"/>
    </location>
</feature>
<accession>H2C2H2</accession>
<name>H2C2H2_9CREN</name>
<evidence type="ECO:0000313" key="2">
    <source>
        <dbReference type="EMBL" id="EHP70443.1"/>
    </source>
</evidence>
<organism evidence="2 3">
    <name type="scientific">Metallosphaera yellowstonensis MK1</name>
    <dbReference type="NCBI Taxonomy" id="671065"/>
    <lineage>
        <taxon>Archaea</taxon>
        <taxon>Thermoproteota</taxon>
        <taxon>Thermoprotei</taxon>
        <taxon>Sulfolobales</taxon>
        <taxon>Sulfolobaceae</taxon>
        <taxon>Metallosphaera</taxon>
    </lineage>
</organism>
<keyword evidence="1" id="KW-0472">Membrane</keyword>
<dbReference type="EMBL" id="JH597761">
    <property type="protein sequence ID" value="EHP70443.1"/>
    <property type="molecule type" value="Genomic_DNA"/>
</dbReference>
<protein>
    <recommendedName>
        <fullName evidence="4">Polysaccharide biosynthesis protein</fullName>
    </recommendedName>
</protein>
<evidence type="ECO:0000256" key="1">
    <source>
        <dbReference type="SAM" id="Phobius"/>
    </source>
</evidence>
<dbReference type="Proteomes" id="UP000003980">
    <property type="component" value="Unassembled WGS sequence"/>
</dbReference>
<proteinExistence type="predicted"/>
<sequence length="84" mass="9993">MDSHKNFFRFIASTLVIKDFLLGFQFLGYPLYMYLFGISPYEIGIIYSLEFLSKITFIPILHYFKGKERLSYTLSFFIFIHSVP</sequence>
<feature type="transmembrane region" description="Helical" evidence="1">
    <location>
        <begin position="44"/>
        <end position="64"/>
    </location>
</feature>
<keyword evidence="1" id="KW-0812">Transmembrane</keyword>
<dbReference type="AlphaFoldDB" id="H2C2H2"/>
<evidence type="ECO:0008006" key="4">
    <source>
        <dbReference type="Google" id="ProtNLM"/>
    </source>
</evidence>
<dbReference type="HOGENOM" id="CLU_2519837_0_0_2"/>
<evidence type="ECO:0000313" key="3">
    <source>
        <dbReference type="Proteomes" id="UP000003980"/>
    </source>
</evidence>